<dbReference type="Gene3D" id="3.80.10.10">
    <property type="entry name" value="Ribonuclease Inhibitor"/>
    <property type="match status" value="1"/>
</dbReference>
<gene>
    <name evidence="1" type="ORF">NAES01612_LOCUS6162</name>
</gene>
<accession>A0A7S4KFI1</accession>
<proteinExistence type="predicted"/>
<evidence type="ECO:0000313" key="1">
    <source>
        <dbReference type="EMBL" id="CAE2293345.1"/>
    </source>
</evidence>
<dbReference type="EMBL" id="HBKR01009290">
    <property type="protein sequence ID" value="CAE2293345.1"/>
    <property type="molecule type" value="Transcribed_RNA"/>
</dbReference>
<sequence>MPFLIFVTSADSSCPLDRVDYTSLSQQALMEMFIENVYTDENFVDDAENYTEIDEWDGLEFNDDGEVTAIDFFQVIGPGILDFEAIPSTVTYVSLVVCESECEVPWDKFSDGLEYFILFESAFHGTIDLTSLPKNLFVLTCGNCAFSGTLDFSKLPKNLVLLNLSGNALAGQIDLREIEKTMCELSYEHQEIEHERVVPRKDLDFALLLRRNKFEGDVRVKALDLVGDYGQFGSNECRVMVDENGRKREIRGQDGVWWE</sequence>
<dbReference type="SUPFAM" id="SSF52058">
    <property type="entry name" value="L domain-like"/>
    <property type="match status" value="1"/>
</dbReference>
<protein>
    <submittedName>
        <fullName evidence="1">Uncharacterized protein</fullName>
    </submittedName>
</protein>
<dbReference type="InterPro" id="IPR032675">
    <property type="entry name" value="LRR_dom_sf"/>
</dbReference>
<reference evidence="1" key="1">
    <citation type="submission" date="2021-01" db="EMBL/GenBank/DDBJ databases">
        <authorList>
            <person name="Corre E."/>
            <person name="Pelletier E."/>
            <person name="Niang G."/>
            <person name="Scheremetjew M."/>
            <person name="Finn R."/>
            <person name="Kale V."/>
            <person name="Holt S."/>
            <person name="Cochrane G."/>
            <person name="Meng A."/>
            <person name="Brown T."/>
            <person name="Cohen L."/>
        </authorList>
    </citation>
    <scope>NUCLEOTIDE SEQUENCE</scope>
    <source>
        <strain evidence="1">SoJaBio B1-5/56/2</strain>
    </source>
</reference>
<name>A0A7S4KFI1_9EUKA</name>
<dbReference type="AlphaFoldDB" id="A0A7S4KFI1"/>
<organism evidence="1">
    <name type="scientific">Paramoeba aestuarina</name>
    <dbReference type="NCBI Taxonomy" id="180227"/>
    <lineage>
        <taxon>Eukaryota</taxon>
        <taxon>Amoebozoa</taxon>
        <taxon>Discosea</taxon>
        <taxon>Flabellinia</taxon>
        <taxon>Dactylopodida</taxon>
        <taxon>Paramoebidae</taxon>
        <taxon>Paramoeba</taxon>
    </lineage>
</organism>